<evidence type="ECO:0000256" key="1">
    <source>
        <dbReference type="SAM" id="MobiDB-lite"/>
    </source>
</evidence>
<sequence length="76" mass="8276">MATNGLFHRSINLVFCWLSWSWREVVRPPNRERGGVREGKEGGVAEGVTELGGRGGRGVIGVGARSRPARPRPSVH</sequence>
<evidence type="ECO:0000313" key="3">
    <source>
        <dbReference type="EMBL" id="CAB4303407.1"/>
    </source>
</evidence>
<feature type="signal peptide" evidence="2">
    <location>
        <begin position="1"/>
        <end position="21"/>
    </location>
</feature>
<keyword evidence="4" id="KW-1185">Reference proteome</keyword>
<organism evidence="3 4">
    <name type="scientific">Prunus armeniaca</name>
    <name type="common">Apricot</name>
    <name type="synonym">Armeniaca vulgaris</name>
    <dbReference type="NCBI Taxonomy" id="36596"/>
    <lineage>
        <taxon>Eukaryota</taxon>
        <taxon>Viridiplantae</taxon>
        <taxon>Streptophyta</taxon>
        <taxon>Embryophyta</taxon>
        <taxon>Tracheophyta</taxon>
        <taxon>Spermatophyta</taxon>
        <taxon>Magnoliopsida</taxon>
        <taxon>eudicotyledons</taxon>
        <taxon>Gunneridae</taxon>
        <taxon>Pentapetalae</taxon>
        <taxon>rosids</taxon>
        <taxon>fabids</taxon>
        <taxon>Rosales</taxon>
        <taxon>Rosaceae</taxon>
        <taxon>Amygdaloideae</taxon>
        <taxon>Amygdaleae</taxon>
        <taxon>Prunus</taxon>
    </lineage>
</organism>
<evidence type="ECO:0000313" key="4">
    <source>
        <dbReference type="Proteomes" id="UP000507245"/>
    </source>
</evidence>
<feature type="region of interest" description="Disordered" evidence="1">
    <location>
        <begin position="30"/>
        <end position="76"/>
    </location>
</feature>
<reference evidence="4" key="1">
    <citation type="journal article" date="2020" name="Genome Biol.">
        <title>Gamete binning: chromosome-level and haplotype-resolved genome assembly enabled by high-throughput single-cell sequencing of gamete genomes.</title>
        <authorList>
            <person name="Campoy J.A."/>
            <person name="Sun H."/>
            <person name="Goel M."/>
            <person name="Jiao W.-B."/>
            <person name="Folz-Donahue K."/>
            <person name="Wang N."/>
            <person name="Rubio M."/>
            <person name="Liu C."/>
            <person name="Kukat C."/>
            <person name="Ruiz D."/>
            <person name="Huettel B."/>
            <person name="Schneeberger K."/>
        </authorList>
    </citation>
    <scope>NUCLEOTIDE SEQUENCE [LARGE SCALE GENOMIC DNA]</scope>
    <source>
        <strain evidence="4">cv. Rojo Pasion</strain>
    </source>
</reference>
<protein>
    <submittedName>
        <fullName evidence="3">Uncharacterized protein</fullName>
    </submittedName>
</protein>
<feature type="compositionally biased region" description="Basic and acidic residues" evidence="1">
    <location>
        <begin position="30"/>
        <end position="43"/>
    </location>
</feature>
<keyword evidence="2" id="KW-0732">Signal</keyword>
<name>A0A6J5WTI6_PRUAR</name>
<dbReference type="EMBL" id="CAEKKB010000003">
    <property type="protein sequence ID" value="CAB4303407.1"/>
    <property type="molecule type" value="Genomic_DNA"/>
</dbReference>
<feature type="chain" id="PRO_5026696470" evidence="2">
    <location>
        <begin position="22"/>
        <end position="76"/>
    </location>
</feature>
<proteinExistence type="predicted"/>
<evidence type="ECO:0000256" key="2">
    <source>
        <dbReference type="SAM" id="SignalP"/>
    </source>
</evidence>
<feature type="compositionally biased region" description="Gly residues" evidence="1">
    <location>
        <begin position="44"/>
        <end position="61"/>
    </location>
</feature>
<feature type="compositionally biased region" description="Basic residues" evidence="1">
    <location>
        <begin position="67"/>
        <end position="76"/>
    </location>
</feature>
<gene>
    <name evidence="3" type="ORF">ORAREDHAP_LOCUS19563</name>
</gene>
<dbReference type="Proteomes" id="UP000507245">
    <property type="component" value="Unassembled WGS sequence"/>
</dbReference>
<dbReference type="AlphaFoldDB" id="A0A6J5WTI6"/>
<accession>A0A6J5WTI6</accession>